<evidence type="ECO:0000256" key="1">
    <source>
        <dbReference type="ARBA" id="ARBA00022676"/>
    </source>
</evidence>
<dbReference type="SUPFAM" id="SSF53756">
    <property type="entry name" value="UDP-Glycosyltransferase/glycogen phosphorylase"/>
    <property type="match status" value="1"/>
</dbReference>
<accession>A0A5N0EMP5</accession>
<dbReference type="OrthoDB" id="9814612at2"/>
<dbReference type="CDD" id="cd03801">
    <property type="entry name" value="GT4_PimA-like"/>
    <property type="match status" value="1"/>
</dbReference>
<evidence type="ECO:0000313" key="6">
    <source>
        <dbReference type="Proteomes" id="UP000323876"/>
    </source>
</evidence>
<dbReference type="GO" id="GO:0016758">
    <property type="term" value="F:hexosyltransferase activity"/>
    <property type="evidence" value="ECO:0007669"/>
    <property type="project" value="TreeGrafter"/>
</dbReference>
<sequence>MSTALFLAHTAAPSGAELATLRLVAALREQGRLEVAMVYTEDGPMVERMRARGVETRVQRGQFDSRAMTIGSGPLRLVAGFVALLRLGWSLGGTAKELGADVLVAESSKALVMGAVAARRARIPLVWQVHDRIAADYFGRLPTLVLRLLGRLFSRGYIANSRTTLRTLPIGRRPAIIAYPGVELGTEIARPEQRPPADTVVAVVGRLSPWKGQDVLLRALAATKVPPRQVFLIGGTFFDEEPYRAELEQLARALELPVTFTGHVDDPAEYLRDADILVHSSVLPEPFGQVVVEGMHAGCAVIASGPGGPAEIVQPGTNGLLVTGGDERQLTIALDTLIGDPALRGRLATAARLRARDFDITETARTVAAFLDDIAQRNDAAGTPHASERAPHG</sequence>
<dbReference type="InterPro" id="IPR001296">
    <property type="entry name" value="Glyco_trans_1"/>
</dbReference>
<proteinExistence type="predicted"/>
<dbReference type="Gene3D" id="3.40.50.2000">
    <property type="entry name" value="Glycogen Phosphorylase B"/>
    <property type="match status" value="2"/>
</dbReference>
<evidence type="ECO:0000259" key="3">
    <source>
        <dbReference type="Pfam" id="PF00534"/>
    </source>
</evidence>
<keyword evidence="1" id="KW-0328">Glycosyltransferase</keyword>
<dbReference type="GO" id="GO:1901137">
    <property type="term" value="P:carbohydrate derivative biosynthetic process"/>
    <property type="evidence" value="ECO:0007669"/>
    <property type="project" value="UniProtKB-ARBA"/>
</dbReference>
<organism evidence="5 6">
    <name type="scientific">Nocardia colli</name>
    <dbReference type="NCBI Taxonomy" id="2545717"/>
    <lineage>
        <taxon>Bacteria</taxon>
        <taxon>Bacillati</taxon>
        <taxon>Actinomycetota</taxon>
        <taxon>Actinomycetes</taxon>
        <taxon>Mycobacteriales</taxon>
        <taxon>Nocardiaceae</taxon>
        <taxon>Nocardia</taxon>
    </lineage>
</organism>
<dbReference type="PANTHER" id="PTHR45947">
    <property type="entry name" value="SULFOQUINOVOSYL TRANSFERASE SQD2"/>
    <property type="match status" value="1"/>
</dbReference>
<protein>
    <submittedName>
        <fullName evidence="5">Glycosyltransferase family 4 protein</fullName>
    </submittedName>
</protein>
<dbReference type="Pfam" id="PF13579">
    <property type="entry name" value="Glyco_trans_4_4"/>
    <property type="match status" value="1"/>
</dbReference>
<feature type="domain" description="Glycosyl transferase family 1" evidence="3">
    <location>
        <begin position="189"/>
        <end position="353"/>
    </location>
</feature>
<reference evidence="5 6" key="1">
    <citation type="submission" date="2019-09" db="EMBL/GenBank/DDBJ databases">
        <authorList>
            <person name="Wang X."/>
        </authorList>
    </citation>
    <scope>NUCLEOTIDE SEQUENCE [LARGE SCALE GENOMIC DNA]</scope>
    <source>
        <strain evidence="5 6">CICC 11023</strain>
    </source>
</reference>
<gene>
    <name evidence="5" type="ORF">F3087_11625</name>
</gene>
<dbReference type="GO" id="GO:1903509">
    <property type="term" value="P:liposaccharide metabolic process"/>
    <property type="evidence" value="ECO:0007669"/>
    <property type="project" value="UniProtKB-ARBA"/>
</dbReference>
<dbReference type="Pfam" id="PF00534">
    <property type="entry name" value="Glycos_transf_1"/>
    <property type="match status" value="1"/>
</dbReference>
<evidence type="ECO:0000313" key="5">
    <source>
        <dbReference type="EMBL" id="KAA8889554.1"/>
    </source>
</evidence>
<feature type="domain" description="Glycosyltransferase subfamily 4-like N-terminal" evidence="4">
    <location>
        <begin position="15"/>
        <end position="155"/>
    </location>
</feature>
<comment type="caution">
    <text evidence="5">The sequence shown here is derived from an EMBL/GenBank/DDBJ whole genome shotgun (WGS) entry which is preliminary data.</text>
</comment>
<dbReference type="InterPro" id="IPR028098">
    <property type="entry name" value="Glyco_trans_4-like_N"/>
</dbReference>
<dbReference type="EMBL" id="VXLC01000003">
    <property type="protein sequence ID" value="KAA8889554.1"/>
    <property type="molecule type" value="Genomic_DNA"/>
</dbReference>
<dbReference type="RefSeq" id="WP_150401826.1">
    <property type="nucleotide sequence ID" value="NZ_VXLC01000003.1"/>
</dbReference>
<keyword evidence="2 5" id="KW-0808">Transferase</keyword>
<evidence type="ECO:0000259" key="4">
    <source>
        <dbReference type="Pfam" id="PF13579"/>
    </source>
</evidence>
<dbReference type="PANTHER" id="PTHR45947:SF3">
    <property type="entry name" value="SULFOQUINOVOSYL TRANSFERASE SQD2"/>
    <property type="match status" value="1"/>
</dbReference>
<dbReference type="AlphaFoldDB" id="A0A5N0EMP5"/>
<keyword evidence="6" id="KW-1185">Reference proteome</keyword>
<name>A0A5N0EMP5_9NOCA</name>
<dbReference type="InterPro" id="IPR050194">
    <property type="entry name" value="Glycosyltransferase_grp1"/>
</dbReference>
<evidence type="ECO:0000256" key="2">
    <source>
        <dbReference type="ARBA" id="ARBA00022679"/>
    </source>
</evidence>
<dbReference type="Proteomes" id="UP000323876">
    <property type="component" value="Unassembled WGS sequence"/>
</dbReference>